<dbReference type="GeneID" id="94845317"/>
<accession>A0A1J4JGB4</accession>
<organism evidence="4 5">
    <name type="scientific">Tritrichomonas foetus</name>
    <dbReference type="NCBI Taxonomy" id="1144522"/>
    <lineage>
        <taxon>Eukaryota</taxon>
        <taxon>Metamonada</taxon>
        <taxon>Parabasalia</taxon>
        <taxon>Tritrichomonadida</taxon>
        <taxon>Tritrichomonadidae</taxon>
        <taxon>Tritrichomonas</taxon>
    </lineage>
</organism>
<dbReference type="InterPro" id="IPR008936">
    <property type="entry name" value="Rho_GTPase_activation_prot"/>
</dbReference>
<dbReference type="SUPFAM" id="SSF50729">
    <property type="entry name" value="PH domain-like"/>
    <property type="match status" value="1"/>
</dbReference>
<dbReference type="InterPro" id="IPR011993">
    <property type="entry name" value="PH-like_dom_sf"/>
</dbReference>
<dbReference type="CDD" id="cd00821">
    <property type="entry name" value="PH"/>
    <property type="match status" value="1"/>
</dbReference>
<keyword evidence="5" id="KW-1185">Reference proteome</keyword>
<proteinExistence type="predicted"/>
<evidence type="ECO:0000259" key="3">
    <source>
        <dbReference type="PROSITE" id="PS50238"/>
    </source>
</evidence>
<dbReference type="GO" id="GO:0007165">
    <property type="term" value="P:signal transduction"/>
    <property type="evidence" value="ECO:0007669"/>
    <property type="project" value="InterPro"/>
</dbReference>
<dbReference type="SMART" id="SM00233">
    <property type="entry name" value="PH"/>
    <property type="match status" value="1"/>
</dbReference>
<evidence type="ECO:0000313" key="5">
    <source>
        <dbReference type="Proteomes" id="UP000179807"/>
    </source>
</evidence>
<dbReference type="Proteomes" id="UP000179807">
    <property type="component" value="Unassembled WGS sequence"/>
</dbReference>
<dbReference type="InterPro" id="IPR001849">
    <property type="entry name" value="PH_domain"/>
</dbReference>
<dbReference type="SUPFAM" id="SSF48350">
    <property type="entry name" value="GTPase activation domain, GAP"/>
    <property type="match status" value="1"/>
</dbReference>
<keyword evidence="1" id="KW-0343">GTPase activation</keyword>
<evidence type="ECO:0000256" key="1">
    <source>
        <dbReference type="ARBA" id="ARBA00022468"/>
    </source>
</evidence>
<dbReference type="SMART" id="SM00324">
    <property type="entry name" value="RhoGAP"/>
    <property type="match status" value="1"/>
</dbReference>
<dbReference type="RefSeq" id="XP_068350834.1">
    <property type="nucleotide sequence ID" value="XM_068510613.1"/>
</dbReference>
<evidence type="ECO:0000313" key="4">
    <source>
        <dbReference type="EMBL" id="OHS97697.1"/>
    </source>
</evidence>
<comment type="caution">
    <text evidence="4">The sequence shown here is derived from an EMBL/GenBank/DDBJ whole genome shotgun (WGS) entry which is preliminary data.</text>
</comment>
<name>A0A1J4JGB4_9EUKA</name>
<feature type="domain" description="Rho-GAP" evidence="3">
    <location>
        <begin position="125"/>
        <end position="307"/>
    </location>
</feature>
<sequence length="425" mass="48506">MQFVYDEKSPSIIEGWMSKANIGVFERWQKRLFKIQGRCIFYFKKENGEPPRGKIPLIDIEVKDLPPKKNRNFGFSINITKNKSNAKRSEYLINAESKEQRDIWKRTIMENRAKSIVGETYCYGCNVSPTNPDAHLLLPYFIPPLFTVLDSSGYKSHGIWTTDIPEEIIMKYLHQFDQNLQIKHSSLTSDTMNVLGAVRYYLKLLPKPLLSPESMVQFRDKVTSEQIRQIVLSCDAPIKQFLKVLASHFKKMLEASSLNGVTVHSLTPILGPILIRAPSNASFPPAQTRSIQDQVASTFLNNSSKILEDVHQFLEAPRQPVIRCARITASQFNQGDDILDGPKGLLVSVVRQDNTGWCTVYTSNRRVGLVHDSNLRRLSQEEENELKSGPNIDGMLDVVRERMPEMSLLFDAMVDESMKLRELLE</sequence>
<evidence type="ECO:0000259" key="2">
    <source>
        <dbReference type="PROSITE" id="PS50003"/>
    </source>
</evidence>
<feature type="domain" description="PH" evidence="2">
    <location>
        <begin position="10"/>
        <end position="113"/>
    </location>
</feature>
<dbReference type="InterPro" id="IPR000198">
    <property type="entry name" value="RhoGAP_dom"/>
</dbReference>
<dbReference type="EMBL" id="MLAK01001100">
    <property type="protein sequence ID" value="OHS97697.1"/>
    <property type="molecule type" value="Genomic_DNA"/>
</dbReference>
<dbReference type="PROSITE" id="PS50238">
    <property type="entry name" value="RHOGAP"/>
    <property type="match status" value="1"/>
</dbReference>
<dbReference type="OrthoDB" id="185175at2759"/>
<dbReference type="VEuPathDB" id="TrichDB:TRFO_36071"/>
<reference evidence="4" key="1">
    <citation type="submission" date="2016-10" db="EMBL/GenBank/DDBJ databases">
        <authorList>
            <person name="Benchimol M."/>
            <person name="Almeida L.G."/>
            <person name="Vasconcelos A.T."/>
            <person name="Perreira-Neves A."/>
            <person name="Rosa I.A."/>
            <person name="Tasca T."/>
            <person name="Bogo M.R."/>
            <person name="de Souza W."/>
        </authorList>
    </citation>
    <scope>NUCLEOTIDE SEQUENCE [LARGE SCALE GENOMIC DNA]</scope>
    <source>
        <strain evidence="4">K</strain>
    </source>
</reference>
<dbReference type="PROSITE" id="PS50003">
    <property type="entry name" value="PH_DOMAIN"/>
    <property type="match status" value="1"/>
</dbReference>
<dbReference type="Pfam" id="PF00620">
    <property type="entry name" value="RhoGAP"/>
    <property type="match status" value="1"/>
</dbReference>
<protein>
    <submittedName>
        <fullName evidence="4">Variant SH3 domain containing protein</fullName>
    </submittedName>
</protein>
<gene>
    <name evidence="4" type="ORF">TRFO_36071</name>
</gene>
<dbReference type="Gene3D" id="2.30.29.30">
    <property type="entry name" value="Pleckstrin-homology domain (PH domain)/Phosphotyrosine-binding domain (PTB)"/>
    <property type="match status" value="1"/>
</dbReference>
<dbReference type="Pfam" id="PF00169">
    <property type="entry name" value="PH"/>
    <property type="match status" value="1"/>
</dbReference>
<dbReference type="GO" id="GO:0005096">
    <property type="term" value="F:GTPase activator activity"/>
    <property type="evidence" value="ECO:0007669"/>
    <property type="project" value="UniProtKB-KW"/>
</dbReference>
<dbReference type="AlphaFoldDB" id="A0A1J4JGB4"/>
<dbReference type="Gene3D" id="1.10.555.10">
    <property type="entry name" value="Rho GTPase activation protein"/>
    <property type="match status" value="1"/>
</dbReference>